<evidence type="ECO:0000313" key="12">
    <source>
        <dbReference type="Proteomes" id="UP000540698"/>
    </source>
</evidence>
<keyword evidence="7" id="KW-0067">ATP-binding</keyword>
<dbReference type="GO" id="GO:0016787">
    <property type="term" value="F:hydrolase activity"/>
    <property type="evidence" value="ECO:0007669"/>
    <property type="project" value="UniProtKB-KW"/>
</dbReference>
<keyword evidence="9 10" id="KW-0472">Membrane</keyword>
<name>A0A7X6R6C7_9NOCA</name>
<dbReference type="Proteomes" id="UP000540698">
    <property type="component" value="Unassembled WGS sequence"/>
</dbReference>
<evidence type="ECO:0000256" key="5">
    <source>
        <dbReference type="ARBA" id="ARBA00022741"/>
    </source>
</evidence>
<evidence type="ECO:0000256" key="2">
    <source>
        <dbReference type="ARBA" id="ARBA00008149"/>
    </source>
</evidence>
<feature type="transmembrane region" description="Helical" evidence="10">
    <location>
        <begin position="106"/>
        <end position="127"/>
    </location>
</feature>
<evidence type="ECO:0000313" key="11">
    <source>
        <dbReference type="EMBL" id="NKY30247.1"/>
    </source>
</evidence>
<dbReference type="GO" id="GO:0005886">
    <property type="term" value="C:plasma membrane"/>
    <property type="evidence" value="ECO:0007669"/>
    <property type="project" value="UniProtKB-SubCell"/>
</dbReference>
<keyword evidence="8 10" id="KW-1133">Transmembrane helix</keyword>
<dbReference type="InterPro" id="IPR044857">
    <property type="entry name" value="T7SS_EccB_R1"/>
</dbReference>
<evidence type="ECO:0000256" key="6">
    <source>
        <dbReference type="ARBA" id="ARBA00022801"/>
    </source>
</evidence>
<reference evidence="11 12" key="1">
    <citation type="submission" date="2020-04" db="EMBL/GenBank/DDBJ databases">
        <title>MicrobeNet Type strains.</title>
        <authorList>
            <person name="Nicholson A.C."/>
        </authorList>
    </citation>
    <scope>NUCLEOTIDE SEQUENCE [LARGE SCALE GENOMIC DNA]</scope>
    <source>
        <strain evidence="11 12">DSM 44956</strain>
    </source>
</reference>
<evidence type="ECO:0000256" key="8">
    <source>
        <dbReference type="ARBA" id="ARBA00022989"/>
    </source>
</evidence>
<evidence type="ECO:0000256" key="1">
    <source>
        <dbReference type="ARBA" id="ARBA00004162"/>
    </source>
</evidence>
<dbReference type="InterPro" id="IPR007795">
    <property type="entry name" value="T7SS_EccB"/>
</dbReference>
<comment type="caution">
    <text evidence="11">The sequence shown here is derived from an EMBL/GenBank/DDBJ whole genome shotgun (WGS) entry which is preliminary data.</text>
</comment>
<dbReference type="Gene3D" id="3.30.2390.20">
    <property type="entry name" value="Type VII secretion system EccB, repeat 1 domain"/>
    <property type="match status" value="1"/>
</dbReference>
<dbReference type="PANTHER" id="PTHR40765:SF2">
    <property type="entry name" value="ESX-2 SECRETION SYSTEM ATPASE ECCB2"/>
    <property type="match status" value="1"/>
</dbReference>
<keyword evidence="3" id="KW-1003">Cell membrane</keyword>
<proteinExistence type="inferred from homology"/>
<dbReference type="EMBL" id="JAAXOS010000016">
    <property type="protein sequence ID" value="NKY30247.1"/>
    <property type="molecule type" value="Genomic_DNA"/>
</dbReference>
<keyword evidence="12" id="KW-1185">Reference proteome</keyword>
<dbReference type="GO" id="GO:0005524">
    <property type="term" value="F:ATP binding"/>
    <property type="evidence" value="ECO:0007669"/>
    <property type="project" value="UniProtKB-KW"/>
</dbReference>
<evidence type="ECO:0000256" key="3">
    <source>
        <dbReference type="ARBA" id="ARBA00022475"/>
    </source>
</evidence>
<keyword evidence="6" id="KW-0378">Hydrolase</keyword>
<gene>
    <name evidence="11" type="primary">eccB</name>
    <name evidence="11" type="ORF">HGB38_29130</name>
</gene>
<dbReference type="NCBIfam" id="TIGR03919">
    <property type="entry name" value="T7SS_EccB"/>
    <property type="match status" value="1"/>
</dbReference>
<protein>
    <submittedName>
        <fullName evidence="11">Type VII secretion protein EccB</fullName>
    </submittedName>
</protein>
<keyword evidence="5" id="KW-0547">Nucleotide-binding</keyword>
<evidence type="ECO:0000256" key="4">
    <source>
        <dbReference type="ARBA" id="ARBA00022692"/>
    </source>
</evidence>
<accession>A0A7X6R6C7</accession>
<evidence type="ECO:0000256" key="7">
    <source>
        <dbReference type="ARBA" id="ARBA00022840"/>
    </source>
</evidence>
<evidence type="ECO:0000256" key="10">
    <source>
        <dbReference type="SAM" id="Phobius"/>
    </source>
</evidence>
<comment type="subcellular location">
    <subcellularLocation>
        <location evidence="1">Cell membrane</location>
        <topology evidence="1">Single-pass membrane protein</topology>
    </subcellularLocation>
</comment>
<comment type="similarity">
    <text evidence="2">Belongs to the EccB family.</text>
</comment>
<dbReference type="GO" id="GO:0005576">
    <property type="term" value="C:extracellular region"/>
    <property type="evidence" value="ECO:0007669"/>
    <property type="project" value="TreeGrafter"/>
</dbReference>
<dbReference type="Pfam" id="PF05108">
    <property type="entry name" value="T7SS_ESX1_EccB"/>
    <property type="match status" value="1"/>
</dbReference>
<organism evidence="11 12">
    <name type="scientific">Nocardia gamkensis</name>
    <dbReference type="NCBI Taxonomy" id="352869"/>
    <lineage>
        <taxon>Bacteria</taxon>
        <taxon>Bacillati</taxon>
        <taxon>Actinomycetota</taxon>
        <taxon>Actinomycetes</taxon>
        <taxon>Mycobacteriales</taxon>
        <taxon>Nocardiaceae</taxon>
        <taxon>Nocardia</taxon>
    </lineage>
</organism>
<sequence>MICAISRFCIETRPRSGRGPAPAGSAILVPQSTRYRPVRCGRAEQESSGTVLCSANVSTVRGRNNAFKTHHALAGERLPLSGPADDALVRRDVRMLHDPMRSQSRAYAAGLILACVVLAGCGVLALLRPQGKIGDDNKILIGKDSGAVYVVIDDVVHPALNLASARLAAGEAAKPATVKESELGKKPRGQLIGIPGAPGSLRFDKEGKGRAWTVCDSLKTDGTEDRSTSVLIGDLELGDKASEIGADKALLVKGKDATYLIWNKTRARVDINDPTVAGPLGIRGMTPRPISEGLLNAIPEVDAIVPPKIDDPGGQPSYSLNGLRIGTVVQVTGKSNENSVVLHDGLQPISAFTAEVIRSSQRNPDHGTAIGDFEAKHAPVSHALKVDSYPAVAPTIIEPKARPVSCLSWKPIPGFAGNADVALRAELAIIDGSDLPMSSSARLVPLAQADGRGDNVDSVYFKPGSGAFVQTTGIEPDSRRKDSMFYIADTGVRFGIKDNDAVKALGMDKESSVTPEPAPWPIVGLLASGPTLSREGAMVAHDGVAPDSSPAKQPVASAK</sequence>
<dbReference type="InterPro" id="IPR042485">
    <property type="entry name" value="T7SS_EccB_R3"/>
</dbReference>
<keyword evidence="4 10" id="KW-0812">Transmembrane</keyword>
<evidence type="ECO:0000256" key="9">
    <source>
        <dbReference type="ARBA" id="ARBA00023136"/>
    </source>
</evidence>
<dbReference type="PANTHER" id="PTHR40765">
    <property type="entry name" value="ESX-2 SECRETION SYSTEM ATPASE ECCB2"/>
    <property type="match status" value="1"/>
</dbReference>
<dbReference type="Gene3D" id="2.40.50.910">
    <property type="entry name" value="Type VII secretion system EccB, repeat 3 domain"/>
    <property type="match status" value="1"/>
</dbReference>
<dbReference type="AlphaFoldDB" id="A0A7X6R6C7"/>